<gene>
    <name evidence="8" type="ORF">J2S24_002282</name>
</gene>
<dbReference type="SUPFAM" id="SSF51445">
    <property type="entry name" value="(Trans)glycosidases"/>
    <property type="match status" value="1"/>
</dbReference>
<comment type="caution">
    <text evidence="8">The sequence shown here is derived from an EMBL/GenBank/DDBJ whole genome shotgun (WGS) entry which is preliminary data.</text>
</comment>
<evidence type="ECO:0000256" key="2">
    <source>
        <dbReference type="ARBA" id="ARBA00008061"/>
    </source>
</evidence>
<dbReference type="PANTHER" id="PTHR10357:SF210">
    <property type="entry name" value="MALTODEXTRIN GLUCOSIDASE"/>
    <property type="match status" value="1"/>
</dbReference>
<proteinExistence type="inferred from homology"/>
<keyword evidence="5" id="KW-0106">Calcium</keyword>
<dbReference type="Pfam" id="PF00128">
    <property type="entry name" value="Alpha-amylase"/>
    <property type="match status" value="1"/>
</dbReference>
<dbReference type="Proteomes" id="UP001223886">
    <property type="component" value="Unassembled WGS sequence"/>
</dbReference>
<dbReference type="SUPFAM" id="SSF81296">
    <property type="entry name" value="E set domains"/>
    <property type="match status" value="1"/>
</dbReference>
<evidence type="ECO:0000256" key="4">
    <source>
        <dbReference type="ARBA" id="ARBA00022801"/>
    </source>
</evidence>
<accession>A0ABT9M6K3</accession>
<dbReference type="SUPFAM" id="SSF51011">
    <property type="entry name" value="Glycosyl hydrolase domain"/>
    <property type="match status" value="1"/>
</dbReference>
<dbReference type="Pfam" id="PF02903">
    <property type="entry name" value="Alpha-amylase_N"/>
    <property type="match status" value="1"/>
</dbReference>
<keyword evidence="3" id="KW-0479">Metal-binding</keyword>
<dbReference type="InterPro" id="IPR014756">
    <property type="entry name" value="Ig_E-set"/>
</dbReference>
<evidence type="ECO:0000313" key="9">
    <source>
        <dbReference type="Proteomes" id="UP001223886"/>
    </source>
</evidence>
<sequence>MNISAISHRPTEEYVSVKQTNRIVMRIKTARGDIHTCKMYYWKRDSDKNKNRQSIIMQCVTRDDANDYFEGEICLSQTVYYLKYYFELVDTDGNTYWYHALGVSNKEPDDRYFDFLYANAGDIRNSPDWAKKCVYYQIFPERFRNGNPLNDPPNTVPWDSRPTRENYMGGDLQGIIEKLDYLSDLGINCLYLTPIFQASFNHKYATIDYFAVDKQFGTLDDLKKLVQMCHAKGIRVLLDGVFNHCGFYFEPFQDVLKKGNDSEYKDWFLIESFPISTEPLNYACVGDCKWMPKLNMANPEVQDYFIEVGKYWIREANIDGWRIDVADEIESRFLERFSYELKREFKDILLIGETWGDGGKLLQGNRLDSVMNYLFKDAVTDWIARGCIGVSEFDHQLNRMLSIYPFGLAKFMYNLLDSHDTPRFLFECGGDKSLLRLAVGLQFTFVGCPVVYYGDEIGLTGDNDPDCRRPMPWDRNEWDNELLSWYRMLIEIRKNYPVFVEGDYRTIICNDAQQVFGFTRFNEEAEAYIVINRSHEAVHVTVPICKKAGVYQDLISGERFESISVSSEEHFYNDDINLYQYKLMVQIPGRSIRVLHSSPYTEYI</sequence>
<evidence type="ECO:0000256" key="3">
    <source>
        <dbReference type="ARBA" id="ARBA00022723"/>
    </source>
</evidence>
<evidence type="ECO:0000256" key="1">
    <source>
        <dbReference type="ARBA" id="ARBA00001913"/>
    </source>
</evidence>
<keyword evidence="9" id="KW-1185">Reference proteome</keyword>
<protein>
    <submittedName>
        <fullName evidence="8">Glycosidase</fullName>
    </submittedName>
</protein>
<dbReference type="InterPro" id="IPR006048">
    <property type="entry name" value="A-amylase/branching_C"/>
</dbReference>
<dbReference type="Gene3D" id="3.90.400.10">
    <property type="entry name" value="Oligo-1,6-glucosidase, Domain 2"/>
    <property type="match status" value="1"/>
</dbReference>
<dbReference type="CDD" id="cd02857">
    <property type="entry name" value="E_set_CDase_PDE_N"/>
    <property type="match status" value="1"/>
</dbReference>
<dbReference type="GO" id="GO:0016798">
    <property type="term" value="F:hydrolase activity, acting on glycosyl bonds"/>
    <property type="evidence" value="ECO:0007669"/>
    <property type="project" value="UniProtKB-KW"/>
</dbReference>
<dbReference type="InterPro" id="IPR013783">
    <property type="entry name" value="Ig-like_fold"/>
</dbReference>
<dbReference type="SMART" id="SM00642">
    <property type="entry name" value="Aamy"/>
    <property type="match status" value="1"/>
</dbReference>
<dbReference type="PANTHER" id="PTHR10357">
    <property type="entry name" value="ALPHA-AMYLASE FAMILY MEMBER"/>
    <property type="match status" value="1"/>
</dbReference>
<dbReference type="CDD" id="cd11338">
    <property type="entry name" value="AmyAc_CMD"/>
    <property type="match status" value="1"/>
</dbReference>
<dbReference type="InterPro" id="IPR004185">
    <property type="entry name" value="Glyco_hydro_13_lg-like_dom"/>
</dbReference>
<dbReference type="InterPro" id="IPR013780">
    <property type="entry name" value="Glyco_hydro_b"/>
</dbReference>
<keyword evidence="4" id="KW-0378">Hydrolase</keyword>
<keyword evidence="6 8" id="KW-0326">Glycosidase</keyword>
<reference evidence="8 9" key="1">
    <citation type="submission" date="2023-07" db="EMBL/GenBank/DDBJ databases">
        <title>Genomic Encyclopedia of Type Strains, Phase IV (KMG-IV): sequencing the most valuable type-strain genomes for metagenomic binning, comparative biology and taxonomic classification.</title>
        <authorList>
            <person name="Goeker M."/>
        </authorList>
    </citation>
    <scope>NUCLEOTIDE SEQUENCE [LARGE SCALE GENOMIC DNA]</scope>
    <source>
        <strain evidence="8 9">DSM 25963</strain>
    </source>
</reference>
<dbReference type="InterPro" id="IPR006047">
    <property type="entry name" value="GH13_cat_dom"/>
</dbReference>
<dbReference type="RefSeq" id="WP_307681524.1">
    <property type="nucleotide sequence ID" value="NZ_JAURUP010000032.1"/>
</dbReference>
<dbReference type="Pfam" id="PF02806">
    <property type="entry name" value="Alpha-amylase_C"/>
    <property type="match status" value="1"/>
</dbReference>
<comment type="cofactor">
    <cofactor evidence="1">
        <name>Ca(2+)</name>
        <dbReference type="ChEBI" id="CHEBI:29108"/>
    </cofactor>
</comment>
<evidence type="ECO:0000256" key="5">
    <source>
        <dbReference type="ARBA" id="ARBA00022837"/>
    </source>
</evidence>
<dbReference type="Gene3D" id="2.60.40.1180">
    <property type="entry name" value="Golgi alpha-mannosidase II"/>
    <property type="match status" value="1"/>
</dbReference>
<dbReference type="EMBL" id="JAURUP010000032">
    <property type="protein sequence ID" value="MDP9751764.1"/>
    <property type="molecule type" value="Genomic_DNA"/>
</dbReference>
<comment type="similarity">
    <text evidence="2">Belongs to the glycosyl hydrolase 13 family.</text>
</comment>
<dbReference type="InterPro" id="IPR017853">
    <property type="entry name" value="GH"/>
</dbReference>
<name>A0ABT9M6K3_9THEO</name>
<organism evidence="8 9">
    <name type="scientific">Thermoanaerobacter pentosaceus</name>
    <dbReference type="NCBI Taxonomy" id="694059"/>
    <lineage>
        <taxon>Bacteria</taxon>
        <taxon>Bacillati</taxon>
        <taxon>Bacillota</taxon>
        <taxon>Clostridia</taxon>
        <taxon>Thermoanaerobacterales</taxon>
        <taxon>Thermoanaerobacteraceae</taxon>
        <taxon>Thermoanaerobacter</taxon>
    </lineage>
</organism>
<dbReference type="Gene3D" id="3.20.20.80">
    <property type="entry name" value="Glycosidases"/>
    <property type="match status" value="1"/>
</dbReference>
<dbReference type="Gene3D" id="2.60.40.10">
    <property type="entry name" value="Immunoglobulins"/>
    <property type="match status" value="1"/>
</dbReference>
<evidence type="ECO:0000313" key="8">
    <source>
        <dbReference type="EMBL" id="MDP9751764.1"/>
    </source>
</evidence>
<evidence type="ECO:0000256" key="6">
    <source>
        <dbReference type="ARBA" id="ARBA00023295"/>
    </source>
</evidence>
<feature type="domain" description="Glycosyl hydrolase family 13 catalytic" evidence="7">
    <location>
        <begin position="137"/>
        <end position="493"/>
    </location>
</feature>
<dbReference type="InterPro" id="IPR045857">
    <property type="entry name" value="O16G_dom_2"/>
</dbReference>
<evidence type="ECO:0000259" key="7">
    <source>
        <dbReference type="SMART" id="SM00642"/>
    </source>
</evidence>